<keyword evidence="11" id="KW-0275">Fatty acid biosynthesis</keyword>
<evidence type="ECO:0000256" key="11">
    <source>
        <dbReference type="ARBA" id="ARBA00023160"/>
    </source>
</evidence>
<keyword evidence="6 14" id="KW-0812">Transmembrane</keyword>
<dbReference type="GeneID" id="17305430"/>
<evidence type="ECO:0000313" key="16">
    <source>
        <dbReference type="EnsemblProtists" id="EKX48663"/>
    </source>
</evidence>
<evidence type="ECO:0000256" key="12">
    <source>
        <dbReference type="ARBA" id="ARBA00023239"/>
    </source>
</evidence>
<dbReference type="OMA" id="WSYILWQ"/>
<evidence type="ECO:0000256" key="6">
    <source>
        <dbReference type="ARBA" id="ARBA00022692"/>
    </source>
</evidence>
<dbReference type="PANTHER" id="PTHR11035">
    <property type="entry name" value="VERY-LONG-CHAIN (3R)-3-HYDROXYACYL-COA DEHYDRATASE"/>
    <property type="match status" value="1"/>
</dbReference>
<evidence type="ECO:0000256" key="8">
    <source>
        <dbReference type="ARBA" id="ARBA00022989"/>
    </source>
</evidence>
<dbReference type="RefSeq" id="XP_005835643.1">
    <property type="nucleotide sequence ID" value="XM_005835586.1"/>
</dbReference>
<evidence type="ECO:0000313" key="15">
    <source>
        <dbReference type="EMBL" id="EKX48663.1"/>
    </source>
</evidence>
<evidence type="ECO:0000313" key="17">
    <source>
        <dbReference type="Proteomes" id="UP000011087"/>
    </source>
</evidence>
<dbReference type="PaxDb" id="55529-EKX48663"/>
<keyword evidence="10 14" id="KW-0472">Membrane</keyword>
<dbReference type="InterPro" id="IPR007482">
    <property type="entry name" value="Tyr_Pase-like_PTPLA"/>
</dbReference>
<evidence type="ECO:0000256" key="3">
    <source>
        <dbReference type="ARBA" id="ARBA00007811"/>
    </source>
</evidence>
<proteinExistence type="inferred from homology"/>
<dbReference type="GO" id="GO:0030497">
    <property type="term" value="P:fatty acid elongation"/>
    <property type="evidence" value="ECO:0007669"/>
    <property type="project" value="TreeGrafter"/>
</dbReference>
<evidence type="ECO:0000256" key="5">
    <source>
        <dbReference type="ARBA" id="ARBA00022516"/>
    </source>
</evidence>
<feature type="transmembrane region" description="Helical" evidence="14">
    <location>
        <begin position="116"/>
        <end position="138"/>
    </location>
</feature>
<evidence type="ECO:0000256" key="10">
    <source>
        <dbReference type="ARBA" id="ARBA00023136"/>
    </source>
</evidence>
<keyword evidence="17" id="KW-1185">Reference proteome</keyword>
<sequence>MLRVLYLCFYNLFGLCGWAMILFQVVSILLEGRVTNLWKELEGTVKLVQGAAVLEIMHSLLGLVRSPVSRTFVQVTSRLLTVWASMDPLYTYPYTPFPKGKGCNYSIDVVECSEEWNYYIGAMTLIAWSFAEIIRYSFYGINTVSPKSVPFVLVWFRYSGFIILYPVGVAGEMLCAYMTLPLLQKGMCPRFEGFLQTCPSYSVTLLYVFLANYVSCEDKACSAVEDGVWGLPWLYTTMLGERKKRLYPKPAPKLQGVVFPVSKNGERSTTNAAKEIFAMAMESTDAKMADKVKKEKNWRFGYTKHILNNLVVSAKSQKHQKLTKVLQGDRDC</sequence>
<dbReference type="OrthoDB" id="46988at2759"/>
<reference evidence="17" key="2">
    <citation type="submission" date="2012-11" db="EMBL/GenBank/DDBJ databases">
        <authorList>
            <person name="Kuo A."/>
            <person name="Curtis B.A."/>
            <person name="Tanifuji G."/>
            <person name="Burki F."/>
            <person name="Gruber A."/>
            <person name="Irimia M."/>
            <person name="Maruyama S."/>
            <person name="Arias M.C."/>
            <person name="Ball S.G."/>
            <person name="Gile G.H."/>
            <person name="Hirakawa Y."/>
            <person name="Hopkins J.F."/>
            <person name="Rensing S.A."/>
            <person name="Schmutz J."/>
            <person name="Symeonidi A."/>
            <person name="Elias M."/>
            <person name="Eveleigh R.J."/>
            <person name="Herman E.K."/>
            <person name="Klute M.J."/>
            <person name="Nakayama T."/>
            <person name="Obornik M."/>
            <person name="Reyes-Prieto A."/>
            <person name="Armbrust E.V."/>
            <person name="Aves S.J."/>
            <person name="Beiko R.G."/>
            <person name="Coutinho P."/>
            <person name="Dacks J.B."/>
            <person name="Durnford D.G."/>
            <person name="Fast N.M."/>
            <person name="Green B.R."/>
            <person name="Grisdale C."/>
            <person name="Hempe F."/>
            <person name="Henrissat B."/>
            <person name="Hoppner M.P."/>
            <person name="Ishida K.-I."/>
            <person name="Kim E."/>
            <person name="Koreny L."/>
            <person name="Kroth P.G."/>
            <person name="Liu Y."/>
            <person name="Malik S.-B."/>
            <person name="Maier U.G."/>
            <person name="McRose D."/>
            <person name="Mock T."/>
            <person name="Neilson J.A."/>
            <person name="Onodera N.T."/>
            <person name="Poole A.M."/>
            <person name="Pritham E.J."/>
            <person name="Richards T.A."/>
            <person name="Rocap G."/>
            <person name="Roy S.W."/>
            <person name="Sarai C."/>
            <person name="Schaack S."/>
            <person name="Shirato S."/>
            <person name="Slamovits C.H."/>
            <person name="Spencer D.F."/>
            <person name="Suzuki S."/>
            <person name="Worden A.Z."/>
            <person name="Zauner S."/>
            <person name="Barry K."/>
            <person name="Bell C."/>
            <person name="Bharti A.K."/>
            <person name="Crow J.A."/>
            <person name="Grimwood J."/>
            <person name="Kramer R."/>
            <person name="Lindquist E."/>
            <person name="Lucas S."/>
            <person name="Salamov A."/>
            <person name="McFadden G.I."/>
            <person name="Lane C.E."/>
            <person name="Keeling P.J."/>
            <person name="Gray M.W."/>
            <person name="Grigoriev I.V."/>
            <person name="Archibald J.M."/>
        </authorList>
    </citation>
    <scope>NUCLEOTIDE SEQUENCE</scope>
    <source>
        <strain evidence="17">CCMP2712</strain>
    </source>
</reference>
<dbReference type="EnsemblProtists" id="EKX48663">
    <property type="protein sequence ID" value="EKX48663"/>
    <property type="gene ID" value="GUITHDRAFT_105298"/>
</dbReference>
<organism evidence="15">
    <name type="scientific">Guillardia theta (strain CCMP2712)</name>
    <name type="common">Cryptophyte</name>
    <dbReference type="NCBI Taxonomy" id="905079"/>
    <lineage>
        <taxon>Eukaryota</taxon>
        <taxon>Cryptophyceae</taxon>
        <taxon>Pyrenomonadales</taxon>
        <taxon>Geminigeraceae</taxon>
        <taxon>Guillardia</taxon>
    </lineage>
</organism>
<dbReference type="EMBL" id="JH992984">
    <property type="protein sequence ID" value="EKX48663.1"/>
    <property type="molecule type" value="Genomic_DNA"/>
</dbReference>
<dbReference type="AlphaFoldDB" id="L1JJF8"/>
<evidence type="ECO:0000256" key="13">
    <source>
        <dbReference type="ARBA" id="ARBA00036671"/>
    </source>
</evidence>
<accession>L1JJF8</accession>
<dbReference type="KEGG" id="gtt:GUITHDRAFT_105298"/>
<feature type="transmembrane region" description="Helical" evidence="14">
    <location>
        <begin position="12"/>
        <end position="30"/>
    </location>
</feature>
<comment type="subcellular location">
    <subcellularLocation>
        <location evidence="1">Membrane</location>
        <topology evidence="1">Multi-pass membrane protein</topology>
    </subcellularLocation>
</comment>
<name>L1JJF8_GUITC</name>
<dbReference type="EC" id="4.2.1.134" evidence="4"/>
<feature type="transmembrane region" description="Helical" evidence="14">
    <location>
        <begin position="158"/>
        <end position="180"/>
    </location>
</feature>
<dbReference type="GO" id="GO:0030148">
    <property type="term" value="P:sphingolipid biosynthetic process"/>
    <property type="evidence" value="ECO:0007669"/>
    <property type="project" value="TreeGrafter"/>
</dbReference>
<evidence type="ECO:0000256" key="9">
    <source>
        <dbReference type="ARBA" id="ARBA00023098"/>
    </source>
</evidence>
<dbReference type="HOGENOM" id="CLU_034302_2_2_1"/>
<dbReference type="PANTHER" id="PTHR11035:SF3">
    <property type="entry name" value="VERY-LONG-CHAIN (3R)-3-HYDROXYACYL-COA DEHYDRATASE"/>
    <property type="match status" value="1"/>
</dbReference>
<dbReference type="eggNOG" id="KOG3187">
    <property type="taxonomic scope" value="Eukaryota"/>
</dbReference>
<reference evidence="15 17" key="1">
    <citation type="journal article" date="2012" name="Nature">
        <title>Algal genomes reveal evolutionary mosaicism and the fate of nucleomorphs.</title>
        <authorList>
            <consortium name="DOE Joint Genome Institute"/>
            <person name="Curtis B.A."/>
            <person name="Tanifuji G."/>
            <person name="Burki F."/>
            <person name="Gruber A."/>
            <person name="Irimia M."/>
            <person name="Maruyama S."/>
            <person name="Arias M.C."/>
            <person name="Ball S.G."/>
            <person name="Gile G.H."/>
            <person name="Hirakawa Y."/>
            <person name="Hopkins J.F."/>
            <person name="Kuo A."/>
            <person name="Rensing S.A."/>
            <person name="Schmutz J."/>
            <person name="Symeonidi A."/>
            <person name="Elias M."/>
            <person name="Eveleigh R.J."/>
            <person name="Herman E.K."/>
            <person name="Klute M.J."/>
            <person name="Nakayama T."/>
            <person name="Obornik M."/>
            <person name="Reyes-Prieto A."/>
            <person name="Armbrust E.V."/>
            <person name="Aves S.J."/>
            <person name="Beiko R.G."/>
            <person name="Coutinho P."/>
            <person name="Dacks J.B."/>
            <person name="Durnford D.G."/>
            <person name="Fast N.M."/>
            <person name="Green B.R."/>
            <person name="Grisdale C.J."/>
            <person name="Hempel F."/>
            <person name="Henrissat B."/>
            <person name="Hoppner M.P."/>
            <person name="Ishida K."/>
            <person name="Kim E."/>
            <person name="Koreny L."/>
            <person name="Kroth P.G."/>
            <person name="Liu Y."/>
            <person name="Malik S.B."/>
            <person name="Maier U.G."/>
            <person name="McRose D."/>
            <person name="Mock T."/>
            <person name="Neilson J.A."/>
            <person name="Onodera N.T."/>
            <person name="Poole A.M."/>
            <person name="Pritham E.J."/>
            <person name="Richards T.A."/>
            <person name="Rocap G."/>
            <person name="Roy S.W."/>
            <person name="Sarai C."/>
            <person name="Schaack S."/>
            <person name="Shirato S."/>
            <person name="Slamovits C.H."/>
            <person name="Spencer D.F."/>
            <person name="Suzuki S."/>
            <person name="Worden A.Z."/>
            <person name="Zauner S."/>
            <person name="Barry K."/>
            <person name="Bell C."/>
            <person name="Bharti A.K."/>
            <person name="Crow J.A."/>
            <person name="Grimwood J."/>
            <person name="Kramer R."/>
            <person name="Lindquist E."/>
            <person name="Lucas S."/>
            <person name="Salamov A."/>
            <person name="McFadden G.I."/>
            <person name="Lane C.E."/>
            <person name="Keeling P.J."/>
            <person name="Gray M.W."/>
            <person name="Grigoriev I.V."/>
            <person name="Archibald J.M."/>
        </authorList>
    </citation>
    <scope>NUCLEOTIDE SEQUENCE</scope>
    <source>
        <strain evidence="15 17">CCMP2712</strain>
    </source>
</reference>
<comment type="similarity">
    <text evidence="3">Belongs to the very long-chain fatty acids dehydratase HACD family.</text>
</comment>
<evidence type="ECO:0000256" key="2">
    <source>
        <dbReference type="ARBA" id="ARBA00005194"/>
    </source>
</evidence>
<keyword evidence="8 14" id="KW-1133">Transmembrane helix</keyword>
<dbReference type="GO" id="GO:0042761">
    <property type="term" value="P:very long-chain fatty acid biosynthetic process"/>
    <property type="evidence" value="ECO:0007669"/>
    <property type="project" value="TreeGrafter"/>
</dbReference>
<dbReference type="Proteomes" id="UP000011087">
    <property type="component" value="Unassembled WGS sequence"/>
</dbReference>
<dbReference type="STRING" id="905079.L1JJF8"/>
<comment type="pathway">
    <text evidence="2">Lipid metabolism; fatty acid biosynthesis.</text>
</comment>
<comment type="catalytic activity">
    <reaction evidence="13">
        <text>a very-long-chain (3R)-3-hydroxyacyl-CoA = a very-long-chain (2E)-enoyl-CoA + H2O</text>
        <dbReference type="Rhea" id="RHEA:45812"/>
        <dbReference type="ChEBI" id="CHEBI:15377"/>
        <dbReference type="ChEBI" id="CHEBI:83728"/>
        <dbReference type="ChEBI" id="CHEBI:85440"/>
        <dbReference type="EC" id="4.2.1.134"/>
    </reaction>
</comment>
<keyword evidence="12" id="KW-0456">Lyase</keyword>
<keyword evidence="9" id="KW-0443">Lipid metabolism</keyword>
<dbReference type="GO" id="GO:0005789">
    <property type="term" value="C:endoplasmic reticulum membrane"/>
    <property type="evidence" value="ECO:0007669"/>
    <property type="project" value="TreeGrafter"/>
</dbReference>
<dbReference type="Pfam" id="PF04387">
    <property type="entry name" value="PTPLA"/>
    <property type="match status" value="1"/>
</dbReference>
<evidence type="ECO:0000256" key="14">
    <source>
        <dbReference type="SAM" id="Phobius"/>
    </source>
</evidence>
<dbReference type="UniPathway" id="UPA00094"/>
<evidence type="ECO:0000256" key="4">
    <source>
        <dbReference type="ARBA" id="ARBA00013122"/>
    </source>
</evidence>
<gene>
    <name evidence="15" type="ORF">GUITHDRAFT_105298</name>
</gene>
<evidence type="ECO:0000256" key="1">
    <source>
        <dbReference type="ARBA" id="ARBA00004141"/>
    </source>
</evidence>
<reference evidence="16" key="3">
    <citation type="submission" date="2015-06" db="UniProtKB">
        <authorList>
            <consortium name="EnsemblProtists"/>
        </authorList>
    </citation>
    <scope>IDENTIFICATION</scope>
</reference>
<keyword evidence="7" id="KW-0276">Fatty acid metabolism</keyword>
<keyword evidence="5" id="KW-0444">Lipid biosynthesis</keyword>
<dbReference type="GO" id="GO:0102158">
    <property type="term" value="F:very-long-chain (3R)-3-hydroxyacyl-CoA dehydratase activity"/>
    <property type="evidence" value="ECO:0007669"/>
    <property type="project" value="UniProtKB-EC"/>
</dbReference>
<evidence type="ECO:0000256" key="7">
    <source>
        <dbReference type="ARBA" id="ARBA00022832"/>
    </source>
</evidence>
<protein>
    <recommendedName>
        <fullName evidence="4">very-long-chain (3R)-3-hydroxyacyl-CoA dehydratase</fullName>
        <ecNumber evidence="4">4.2.1.134</ecNumber>
    </recommendedName>
</protein>